<dbReference type="RefSeq" id="WP_132113909.1">
    <property type="nucleotide sequence ID" value="NZ_SLWS01000002.1"/>
</dbReference>
<dbReference type="EMBL" id="SLWS01000002">
    <property type="protein sequence ID" value="TCO62271.1"/>
    <property type="molecule type" value="Genomic_DNA"/>
</dbReference>
<keyword evidence="5" id="KW-1185">Reference proteome</keyword>
<evidence type="ECO:0000313" key="4">
    <source>
        <dbReference type="EMBL" id="TCO62271.1"/>
    </source>
</evidence>
<name>A0A4R2JPZ3_9PSEU</name>
<dbReference type="AlphaFoldDB" id="A0A4R2JPZ3"/>
<comment type="caution">
    <text evidence="4">The sequence shown here is derived from an EMBL/GenBank/DDBJ whole genome shotgun (WGS) entry which is preliminary data.</text>
</comment>
<evidence type="ECO:0000256" key="2">
    <source>
        <dbReference type="ARBA" id="ARBA00023002"/>
    </source>
</evidence>
<comment type="similarity">
    <text evidence="1 3">Belongs to the short-chain dehydrogenases/reductases (SDR) family.</text>
</comment>
<dbReference type="SUPFAM" id="SSF51735">
    <property type="entry name" value="NAD(P)-binding Rossmann-fold domains"/>
    <property type="match status" value="1"/>
</dbReference>
<dbReference type="GO" id="GO:0016491">
    <property type="term" value="F:oxidoreductase activity"/>
    <property type="evidence" value="ECO:0007669"/>
    <property type="project" value="UniProtKB-KW"/>
</dbReference>
<dbReference type="OrthoDB" id="3212478at2"/>
<protein>
    <submittedName>
        <fullName evidence="4">Short-subunit dehydrogenase</fullName>
    </submittedName>
</protein>
<accession>A0A4R2JPZ3</accession>
<dbReference type="InterPro" id="IPR036291">
    <property type="entry name" value="NAD(P)-bd_dom_sf"/>
</dbReference>
<dbReference type="Proteomes" id="UP000295680">
    <property type="component" value="Unassembled WGS sequence"/>
</dbReference>
<evidence type="ECO:0000313" key="5">
    <source>
        <dbReference type="Proteomes" id="UP000295680"/>
    </source>
</evidence>
<evidence type="ECO:0000256" key="1">
    <source>
        <dbReference type="ARBA" id="ARBA00006484"/>
    </source>
</evidence>
<dbReference type="PRINTS" id="PR00081">
    <property type="entry name" value="GDHRDH"/>
</dbReference>
<proteinExistence type="inferred from homology"/>
<dbReference type="PANTHER" id="PTHR44196:SF1">
    <property type="entry name" value="DEHYDROGENASE_REDUCTASE SDR FAMILY MEMBER 7B"/>
    <property type="match status" value="1"/>
</dbReference>
<dbReference type="InterPro" id="IPR002347">
    <property type="entry name" value="SDR_fam"/>
</dbReference>
<dbReference type="PANTHER" id="PTHR44196">
    <property type="entry name" value="DEHYDROGENASE/REDUCTASE SDR FAMILY MEMBER 7B"/>
    <property type="match status" value="1"/>
</dbReference>
<gene>
    <name evidence="4" type="ORF">EV192_102408</name>
</gene>
<keyword evidence="2" id="KW-0560">Oxidoreductase</keyword>
<organism evidence="4 5">
    <name type="scientific">Actinocrispum wychmicini</name>
    <dbReference type="NCBI Taxonomy" id="1213861"/>
    <lineage>
        <taxon>Bacteria</taxon>
        <taxon>Bacillati</taxon>
        <taxon>Actinomycetota</taxon>
        <taxon>Actinomycetes</taxon>
        <taxon>Pseudonocardiales</taxon>
        <taxon>Pseudonocardiaceae</taxon>
        <taxon>Actinocrispum</taxon>
    </lineage>
</organism>
<reference evidence="4 5" key="1">
    <citation type="submission" date="2019-03" db="EMBL/GenBank/DDBJ databases">
        <title>Genomic Encyclopedia of Type Strains, Phase IV (KMG-IV): sequencing the most valuable type-strain genomes for metagenomic binning, comparative biology and taxonomic classification.</title>
        <authorList>
            <person name="Goeker M."/>
        </authorList>
    </citation>
    <scope>NUCLEOTIDE SEQUENCE [LARGE SCALE GENOMIC DNA]</scope>
    <source>
        <strain evidence="4 5">DSM 45934</strain>
    </source>
</reference>
<dbReference type="Gene3D" id="3.40.50.720">
    <property type="entry name" value="NAD(P)-binding Rossmann-like Domain"/>
    <property type="match status" value="1"/>
</dbReference>
<dbReference type="PRINTS" id="PR00080">
    <property type="entry name" value="SDRFAMILY"/>
</dbReference>
<dbReference type="GO" id="GO:0016020">
    <property type="term" value="C:membrane"/>
    <property type="evidence" value="ECO:0007669"/>
    <property type="project" value="TreeGrafter"/>
</dbReference>
<dbReference type="Pfam" id="PF00106">
    <property type="entry name" value="adh_short"/>
    <property type="match status" value="2"/>
</dbReference>
<evidence type="ECO:0000256" key="3">
    <source>
        <dbReference type="RuleBase" id="RU000363"/>
    </source>
</evidence>
<sequence>MRIEGAVALVTGANRGLGKAFATMLAERGARVYATSRATGLDITNPADVARAAETYQDVTLLINNAGIASLTPMLSAPTMDVARLEMETNYFGPLAMCRAFAPILAANGGGALVNVLSIISFFSAPGLGSASATKAAAWSMTNSVRMELADQGTLVVGVHSGFIDTGLAEGFDVPKHRPEYVAGLVLDAVAAGHEEVLADERTRQLRPPVVTPDGARY</sequence>